<dbReference type="AlphaFoldDB" id="A0A518DRB1"/>
<proteinExistence type="predicted"/>
<dbReference type="Pfam" id="PF24725">
    <property type="entry name" value="DUF7677"/>
    <property type="match status" value="1"/>
</dbReference>
<name>A0A518DRB1_9BACT</name>
<protein>
    <recommendedName>
        <fullName evidence="1">DUF7677 domain-containing protein</fullName>
    </recommendedName>
</protein>
<organism evidence="2 3">
    <name type="scientific">Lignipirellula cremea</name>
    <dbReference type="NCBI Taxonomy" id="2528010"/>
    <lineage>
        <taxon>Bacteria</taxon>
        <taxon>Pseudomonadati</taxon>
        <taxon>Planctomycetota</taxon>
        <taxon>Planctomycetia</taxon>
        <taxon>Pirellulales</taxon>
        <taxon>Pirellulaceae</taxon>
        <taxon>Lignipirellula</taxon>
    </lineage>
</organism>
<evidence type="ECO:0000313" key="3">
    <source>
        <dbReference type="Proteomes" id="UP000317648"/>
    </source>
</evidence>
<evidence type="ECO:0000259" key="1">
    <source>
        <dbReference type="Pfam" id="PF24725"/>
    </source>
</evidence>
<sequence>MGFMVLLSKGLLDDDRWDWDVERSDWKHYQSGFCDPTILRTTLSVFLNNLTLDEESGVVNYHDAKFRGFQYFRALIDPTYPIAKVSPPFDSAELDEPDWRVWEA</sequence>
<feature type="domain" description="DUF7677" evidence="1">
    <location>
        <begin position="35"/>
        <end position="94"/>
    </location>
</feature>
<dbReference type="InterPro" id="IPR056094">
    <property type="entry name" value="DUF7677"/>
</dbReference>
<dbReference type="KEGG" id="lcre:Pla8534_21670"/>
<reference evidence="2 3" key="1">
    <citation type="submission" date="2019-02" db="EMBL/GenBank/DDBJ databases">
        <title>Deep-cultivation of Planctomycetes and their phenomic and genomic characterization uncovers novel biology.</title>
        <authorList>
            <person name="Wiegand S."/>
            <person name="Jogler M."/>
            <person name="Boedeker C."/>
            <person name="Pinto D."/>
            <person name="Vollmers J."/>
            <person name="Rivas-Marin E."/>
            <person name="Kohn T."/>
            <person name="Peeters S.H."/>
            <person name="Heuer A."/>
            <person name="Rast P."/>
            <person name="Oberbeckmann S."/>
            <person name="Bunk B."/>
            <person name="Jeske O."/>
            <person name="Meyerdierks A."/>
            <person name="Storesund J.E."/>
            <person name="Kallscheuer N."/>
            <person name="Luecker S."/>
            <person name="Lage O.M."/>
            <person name="Pohl T."/>
            <person name="Merkel B.J."/>
            <person name="Hornburger P."/>
            <person name="Mueller R.-W."/>
            <person name="Bruemmer F."/>
            <person name="Labrenz M."/>
            <person name="Spormann A.M."/>
            <person name="Op den Camp H."/>
            <person name="Overmann J."/>
            <person name="Amann R."/>
            <person name="Jetten M.S.M."/>
            <person name="Mascher T."/>
            <person name="Medema M.H."/>
            <person name="Devos D.P."/>
            <person name="Kaster A.-K."/>
            <person name="Ovreas L."/>
            <person name="Rohde M."/>
            <person name="Galperin M.Y."/>
            <person name="Jogler C."/>
        </authorList>
    </citation>
    <scope>NUCLEOTIDE SEQUENCE [LARGE SCALE GENOMIC DNA]</scope>
    <source>
        <strain evidence="2 3">Pla85_3_4</strain>
    </source>
</reference>
<accession>A0A518DRB1</accession>
<evidence type="ECO:0000313" key="2">
    <source>
        <dbReference type="EMBL" id="QDU94378.1"/>
    </source>
</evidence>
<dbReference type="Proteomes" id="UP000317648">
    <property type="component" value="Chromosome"/>
</dbReference>
<dbReference type="EMBL" id="CP036433">
    <property type="protein sequence ID" value="QDU94378.1"/>
    <property type="molecule type" value="Genomic_DNA"/>
</dbReference>
<keyword evidence="3" id="KW-1185">Reference proteome</keyword>
<gene>
    <name evidence="2" type="ORF">Pla8534_21670</name>
</gene>